<evidence type="ECO:0000256" key="1">
    <source>
        <dbReference type="SAM" id="MobiDB-lite"/>
    </source>
</evidence>
<gene>
    <name evidence="2" type="ORF">LEMA_P121110.1</name>
</gene>
<dbReference type="HOGENOM" id="CLU_380895_0_0_1"/>
<proteinExistence type="predicted"/>
<feature type="region of interest" description="Disordered" evidence="1">
    <location>
        <begin position="391"/>
        <end position="416"/>
    </location>
</feature>
<feature type="compositionally biased region" description="Polar residues" evidence="1">
    <location>
        <begin position="406"/>
        <end position="416"/>
    </location>
</feature>
<keyword evidence="3" id="KW-1185">Reference proteome</keyword>
<evidence type="ECO:0000313" key="3">
    <source>
        <dbReference type="Proteomes" id="UP000002668"/>
    </source>
</evidence>
<feature type="compositionally biased region" description="Polar residues" evidence="1">
    <location>
        <begin position="474"/>
        <end position="486"/>
    </location>
</feature>
<dbReference type="eggNOG" id="ENOG502RK4M">
    <property type="taxonomic scope" value="Eukaryota"/>
</dbReference>
<feature type="region of interest" description="Disordered" evidence="1">
    <location>
        <begin position="282"/>
        <end position="359"/>
    </location>
</feature>
<feature type="compositionally biased region" description="Polar residues" evidence="1">
    <location>
        <begin position="171"/>
        <end position="184"/>
    </location>
</feature>
<feature type="region of interest" description="Disordered" evidence="1">
    <location>
        <begin position="634"/>
        <end position="835"/>
    </location>
</feature>
<feature type="compositionally biased region" description="Low complexity" evidence="1">
    <location>
        <begin position="731"/>
        <end position="742"/>
    </location>
</feature>
<dbReference type="OrthoDB" id="3937309at2759"/>
<name>E4ZSG7_LEPMJ</name>
<dbReference type="EMBL" id="FP929122">
    <property type="protein sequence ID" value="CBX94347.1"/>
    <property type="molecule type" value="Genomic_DNA"/>
</dbReference>
<organism evidence="3">
    <name type="scientific">Leptosphaeria maculans (strain JN3 / isolate v23.1.3 / race Av1-4-5-6-7-8)</name>
    <name type="common">Blackleg fungus</name>
    <name type="synonym">Phoma lingam</name>
    <dbReference type="NCBI Taxonomy" id="985895"/>
    <lineage>
        <taxon>Eukaryota</taxon>
        <taxon>Fungi</taxon>
        <taxon>Dikarya</taxon>
        <taxon>Ascomycota</taxon>
        <taxon>Pezizomycotina</taxon>
        <taxon>Dothideomycetes</taxon>
        <taxon>Pleosporomycetidae</taxon>
        <taxon>Pleosporales</taxon>
        <taxon>Pleosporineae</taxon>
        <taxon>Leptosphaeriaceae</taxon>
        <taxon>Plenodomus</taxon>
        <taxon>Plenodomus lingam/Leptosphaeria maculans species complex</taxon>
    </lineage>
</organism>
<feature type="region of interest" description="Disordered" evidence="1">
    <location>
        <begin position="445"/>
        <end position="486"/>
    </location>
</feature>
<evidence type="ECO:0000313" key="2">
    <source>
        <dbReference type="EMBL" id="CBX94347.1"/>
    </source>
</evidence>
<dbReference type="VEuPathDB" id="FungiDB:LEMA_P121110.1"/>
<feature type="compositionally biased region" description="Polar residues" evidence="1">
    <location>
        <begin position="692"/>
        <end position="706"/>
    </location>
</feature>
<accession>E4ZSG7</accession>
<dbReference type="InParanoid" id="E4ZSG7"/>
<dbReference type="OMA" id="FRESIVY"/>
<feature type="compositionally biased region" description="Low complexity" evidence="1">
    <location>
        <begin position="391"/>
        <end position="405"/>
    </location>
</feature>
<reference evidence="3" key="1">
    <citation type="journal article" date="2011" name="Nat. Commun.">
        <title>Effector diversification within compartments of the Leptosphaeria maculans genome affected by Repeat-Induced Point mutations.</title>
        <authorList>
            <person name="Rouxel T."/>
            <person name="Grandaubert J."/>
            <person name="Hane J.K."/>
            <person name="Hoede C."/>
            <person name="van de Wouw A.P."/>
            <person name="Couloux A."/>
            <person name="Dominguez V."/>
            <person name="Anthouard V."/>
            <person name="Bally P."/>
            <person name="Bourras S."/>
            <person name="Cozijnsen A.J."/>
            <person name="Ciuffetti L.M."/>
            <person name="Degrave A."/>
            <person name="Dilmaghani A."/>
            <person name="Duret L."/>
            <person name="Fudal I."/>
            <person name="Goodwin S.B."/>
            <person name="Gout L."/>
            <person name="Glaser N."/>
            <person name="Linglin J."/>
            <person name="Kema G.H.J."/>
            <person name="Lapalu N."/>
            <person name="Lawrence C.B."/>
            <person name="May K."/>
            <person name="Meyer M."/>
            <person name="Ollivier B."/>
            <person name="Poulain J."/>
            <person name="Schoch C.L."/>
            <person name="Simon A."/>
            <person name="Spatafora J.W."/>
            <person name="Stachowiak A."/>
            <person name="Turgeon B.G."/>
            <person name="Tyler B.M."/>
            <person name="Vincent D."/>
            <person name="Weissenbach J."/>
            <person name="Amselem J."/>
            <person name="Quesneville H."/>
            <person name="Oliver R.P."/>
            <person name="Wincker P."/>
            <person name="Balesdent M.-H."/>
            <person name="Howlett B.J."/>
        </authorList>
    </citation>
    <scope>NUCLEOTIDE SEQUENCE [LARGE SCALE GENOMIC DNA]</scope>
    <source>
        <strain evidence="3">JN3 / isolate v23.1.3 / race Av1-4-5-6-7-8</strain>
    </source>
</reference>
<dbReference type="GeneID" id="13290981"/>
<feature type="region of interest" description="Disordered" evidence="1">
    <location>
        <begin position="128"/>
        <end position="256"/>
    </location>
</feature>
<sequence>MLRLRPSELTLTPEDVEDTFRRLAHRQAARASAVAAARGYGRQGRPVIRCGPQRSVRHATTGPGDISLYQNQPQQAIITVDNEDVHDDVGHHAPRGIRRDSLVTDTSHMQTLRSEYPTFSSALRSMKLPFRPGLGNTQDRRHETSDQGEPASISTTPGSLPHAAFGDTEVAHTSQTQNSGSSFCPLSPPESHSDLRGGAGSDSPSRHHTHREVPDAGRPSSPLRQAHRLKSPLPSKHTPDPVKTIVTPTRNQPMRRLQGYFKSPLVEPYGISYHFRESIVYPQSEPRPRRGRKPVHGRSLSSGNVPPFSLLIPRPEATDTSDESAFGPTRAVRRTSESETAQTRRGWPSTSDHDLSSTPQLVRTMVGSRHMHRQSSSEVSAASASFSYYGSLPSGSRHSSSGMSGTAQFPHTQYDGSTLSREVGSAVNHRVRSLGVSANSLLSSSNARGSIASPDFRAGYSPLPSSPYARTQGERATSQNSPATSQTDFIQEYPDATEAAARNLRSPLDEYSEQYQRLTGDQHSRESMPHYFPHFQPAAYNPSGSRRGSTGEAYRSPYPPMPTMDNQERRQPGAQSTQQNRSQHHATRANQRSSQNNPVTSPLINTRSSRGQVQTQRAAYELLQNASRAMQTISPRASAGAPVRSGVAPSTIPPRDVSNRERVQGPRQMPSQSANRRQEGTLMSGSPPLRPGNQNSSRALPQSTGLDGTLGVPQPSGYRPTSHYREDTPNSQTRTQRQVSTTALPSLHLHPSRDSPLTALALDHGSGVTSRRSRSPLVRASTTARTHRRVPAHQRDQENSAEAEISAMRQEEAAVTTRYGENGQQETMDETPPRIGRFEQAMFE</sequence>
<dbReference type="Proteomes" id="UP000002668">
    <property type="component" value="Genome"/>
</dbReference>
<feature type="region of interest" description="Disordered" evidence="1">
    <location>
        <begin position="512"/>
        <end position="614"/>
    </location>
</feature>
<protein>
    <submittedName>
        <fullName evidence="2">Predicted protein</fullName>
    </submittedName>
</protein>
<dbReference type="AlphaFoldDB" id="E4ZSG7"/>
<feature type="compositionally biased region" description="Polar residues" evidence="1">
    <location>
        <begin position="588"/>
        <end position="614"/>
    </location>
</feature>
<dbReference type="RefSeq" id="XP_003837791.1">
    <property type="nucleotide sequence ID" value="XM_003837743.1"/>
</dbReference>